<protein>
    <submittedName>
        <fullName evidence="2">Zincin</fullName>
    </submittedName>
</protein>
<dbReference type="InterPro" id="IPR052487">
    <property type="entry name" value="Galactose-binding_lectin"/>
</dbReference>
<keyword evidence="3" id="KW-1185">Reference proteome</keyword>
<comment type="caution">
    <text evidence="2">The sequence shown here is derived from an EMBL/GenBank/DDBJ whole genome shotgun (WGS) entry which is preliminary data.</text>
</comment>
<dbReference type="SUPFAM" id="SSF55486">
    <property type="entry name" value="Metalloproteases ('zincins'), catalytic domain"/>
    <property type="match status" value="1"/>
</dbReference>
<dbReference type="InterPro" id="IPR024079">
    <property type="entry name" value="MetalloPept_cat_dom_sf"/>
</dbReference>
<dbReference type="EMBL" id="BLKG01000243">
    <property type="protein sequence ID" value="GFF99977.1"/>
    <property type="molecule type" value="Genomic_DNA"/>
</dbReference>
<accession>A0ABQ1BEH2</accession>
<dbReference type="InterPro" id="IPR037221">
    <property type="entry name" value="H-type_lectin_dom_sf"/>
</dbReference>
<name>A0ABQ1BEH2_9EURO</name>
<dbReference type="Pfam" id="PF01400">
    <property type="entry name" value="Astacin"/>
    <property type="match status" value="1"/>
</dbReference>
<dbReference type="Proteomes" id="UP000465266">
    <property type="component" value="Unassembled WGS sequence"/>
</dbReference>
<gene>
    <name evidence="2" type="ORF">IFM53868_10553</name>
</gene>
<dbReference type="Pfam" id="PF09458">
    <property type="entry name" value="H_lectin"/>
    <property type="match status" value="3"/>
</dbReference>
<dbReference type="SMART" id="SM00235">
    <property type="entry name" value="ZnMc"/>
    <property type="match status" value="1"/>
</dbReference>
<dbReference type="InterPro" id="IPR006026">
    <property type="entry name" value="Peptidase_Metallo"/>
</dbReference>
<evidence type="ECO:0000313" key="3">
    <source>
        <dbReference type="Proteomes" id="UP000465266"/>
    </source>
</evidence>
<dbReference type="PANTHER" id="PTHR46938">
    <property type="entry name" value="DISCOIDIN-1 SUBUNIT A-RELATED-RELATED"/>
    <property type="match status" value="1"/>
</dbReference>
<dbReference type="Gene3D" id="2.60.40.2080">
    <property type="match status" value="3"/>
</dbReference>
<proteinExistence type="predicted"/>
<dbReference type="InterPro" id="IPR001506">
    <property type="entry name" value="Peptidase_M12A"/>
</dbReference>
<organism evidence="2 3">
    <name type="scientific">Aspergillus udagawae</name>
    <dbReference type="NCBI Taxonomy" id="91492"/>
    <lineage>
        <taxon>Eukaryota</taxon>
        <taxon>Fungi</taxon>
        <taxon>Dikarya</taxon>
        <taxon>Ascomycota</taxon>
        <taxon>Pezizomycotina</taxon>
        <taxon>Eurotiomycetes</taxon>
        <taxon>Eurotiomycetidae</taxon>
        <taxon>Eurotiales</taxon>
        <taxon>Aspergillaceae</taxon>
        <taxon>Aspergillus</taxon>
        <taxon>Aspergillus subgen. Fumigati</taxon>
    </lineage>
</organism>
<feature type="domain" description="Peptidase metallopeptidase" evidence="1">
    <location>
        <begin position="60"/>
        <end position="227"/>
    </location>
</feature>
<sequence length="543" mass="61713">MAPDFSRVCFCGFQEEDVDESARIGNAIKENARNAAVTVPPGGGVGGPPDSGPQELAIFVMKLWEPGHELKIRFFSGNDWQQNKVKEHAPQWTEYANIRFTFLDDTASDTPDILIDFNPTKGSWSYLGTDSGYYSSTGKPSMNLGWITDQKTERDIRAVILHEFGHALGAVHEHESPRAKIPWNKKQVYKDLGGPPNNWDRDTVDRNMFTKYSAADVQATEFDLYSIMLYYYPKEWTTDRTGTRYNTELSQHDKDYIKFCYPPKGLDAGQFNTMEVQPLEQPAKEHQKRKDLHQRYPSIPGLVVGLNWLDLDAGHNIRVKAQALSLDKEQFTANIRAWSDTVLHSAGMTWLEIGPRFQFVQYGTFDRNEIPNESQPQAQNSKPITFSTPFRAPPKVVCFLQSFDMAKGKNWRIRAHPSDITEKSFKINIDSWADTVLYHASASWIAYPADQPGVASGRFSTGDIRPCDRAQQDNSSTVKFSQPFPKAPKVFMALDELDYDAAKNLRLRLSTSEITRTGLRWHLQTWSDSVMYQAGASYFVWEA</sequence>
<dbReference type="SUPFAM" id="SSF141086">
    <property type="entry name" value="Agglutinin HPA-like"/>
    <property type="match status" value="3"/>
</dbReference>
<dbReference type="Gene3D" id="3.40.390.10">
    <property type="entry name" value="Collagenase (Catalytic Domain)"/>
    <property type="match status" value="1"/>
</dbReference>
<evidence type="ECO:0000259" key="1">
    <source>
        <dbReference type="SMART" id="SM00235"/>
    </source>
</evidence>
<dbReference type="InterPro" id="IPR019019">
    <property type="entry name" value="H-type_lectin_domain"/>
</dbReference>
<reference evidence="2 3" key="1">
    <citation type="submission" date="2020-01" db="EMBL/GenBank/DDBJ databases">
        <title>Draft genome sequence of Aspergillus udagawae IFM 53868.</title>
        <authorList>
            <person name="Takahashi H."/>
            <person name="Yaguchi T."/>
        </authorList>
    </citation>
    <scope>NUCLEOTIDE SEQUENCE [LARGE SCALE GENOMIC DNA]</scope>
    <source>
        <strain evidence="2 3">IFM 53868</strain>
    </source>
</reference>
<evidence type="ECO:0000313" key="2">
    <source>
        <dbReference type="EMBL" id="GFF99977.1"/>
    </source>
</evidence>